<dbReference type="PROSITE" id="PS51898">
    <property type="entry name" value="TYR_RECOMBINASE"/>
    <property type="match status" value="1"/>
</dbReference>
<evidence type="ECO:0000259" key="3">
    <source>
        <dbReference type="PROSITE" id="PS51898"/>
    </source>
</evidence>
<name>A0ABW4F0K5_9PSEU</name>
<keyword evidence="1" id="KW-0233">DNA recombination</keyword>
<feature type="domain" description="Tyr recombinase" evidence="3">
    <location>
        <begin position="1"/>
        <end position="124"/>
    </location>
</feature>
<gene>
    <name evidence="4" type="ORF">ACFSJD_27870</name>
</gene>
<evidence type="ECO:0000256" key="1">
    <source>
        <dbReference type="ARBA" id="ARBA00023172"/>
    </source>
</evidence>
<dbReference type="InterPro" id="IPR011010">
    <property type="entry name" value="DNA_brk_join_enz"/>
</dbReference>
<organism evidence="4 5">
    <name type="scientific">Pseudonocardia yunnanensis</name>
    <dbReference type="NCBI Taxonomy" id="58107"/>
    <lineage>
        <taxon>Bacteria</taxon>
        <taxon>Bacillati</taxon>
        <taxon>Actinomycetota</taxon>
        <taxon>Actinomycetes</taxon>
        <taxon>Pseudonocardiales</taxon>
        <taxon>Pseudonocardiaceae</taxon>
        <taxon>Pseudonocardia</taxon>
    </lineage>
</organism>
<feature type="compositionally biased region" description="Basic and acidic residues" evidence="2">
    <location>
        <begin position="122"/>
        <end position="131"/>
    </location>
</feature>
<feature type="region of interest" description="Disordered" evidence="2">
    <location>
        <begin position="113"/>
        <end position="141"/>
    </location>
</feature>
<evidence type="ECO:0000313" key="5">
    <source>
        <dbReference type="Proteomes" id="UP001597114"/>
    </source>
</evidence>
<evidence type="ECO:0000256" key="2">
    <source>
        <dbReference type="SAM" id="MobiDB-lite"/>
    </source>
</evidence>
<dbReference type="Pfam" id="PF00589">
    <property type="entry name" value="Phage_integrase"/>
    <property type="match status" value="1"/>
</dbReference>
<dbReference type="InterPro" id="IPR002104">
    <property type="entry name" value="Integrase_catalytic"/>
</dbReference>
<keyword evidence="5" id="KW-1185">Reference proteome</keyword>
<feature type="region of interest" description="Disordered" evidence="2">
    <location>
        <begin position="33"/>
        <end position="60"/>
    </location>
</feature>
<protein>
    <submittedName>
        <fullName evidence="4">Tyrosine-type recombinase/integrase</fullName>
    </submittedName>
</protein>
<dbReference type="InterPro" id="IPR013762">
    <property type="entry name" value="Integrase-like_cat_sf"/>
</dbReference>
<dbReference type="EMBL" id="JBHUCO010000033">
    <property type="protein sequence ID" value="MFD1521348.1"/>
    <property type="molecule type" value="Genomic_DNA"/>
</dbReference>
<proteinExistence type="predicted"/>
<dbReference type="RefSeq" id="WP_344730236.1">
    <property type="nucleotide sequence ID" value="NZ_BAAAUS010000065.1"/>
</dbReference>
<comment type="caution">
    <text evidence="4">The sequence shown here is derived from an EMBL/GenBank/DDBJ whole genome shotgun (WGS) entry which is preliminary data.</text>
</comment>
<reference evidence="5" key="1">
    <citation type="journal article" date="2019" name="Int. J. Syst. Evol. Microbiol.">
        <title>The Global Catalogue of Microorganisms (GCM) 10K type strain sequencing project: providing services to taxonomists for standard genome sequencing and annotation.</title>
        <authorList>
            <consortium name="The Broad Institute Genomics Platform"/>
            <consortium name="The Broad Institute Genome Sequencing Center for Infectious Disease"/>
            <person name="Wu L."/>
            <person name="Ma J."/>
        </authorList>
    </citation>
    <scope>NUCLEOTIDE SEQUENCE [LARGE SCALE GENOMIC DNA]</scope>
    <source>
        <strain evidence="5">CCM 7043</strain>
    </source>
</reference>
<dbReference type="Proteomes" id="UP001597114">
    <property type="component" value="Unassembled WGS sequence"/>
</dbReference>
<evidence type="ECO:0000313" key="4">
    <source>
        <dbReference type="EMBL" id="MFD1521348.1"/>
    </source>
</evidence>
<sequence length="141" mass="15309">MGLIRKGTKSSAGERTLRLPAFAVAMLRRRKLASGGQGPVFPDSASGWRDPSNTSRDLRNARGSEEFAWVTSHVFRKTAATEMDRAGLSARQIADQLGHAKVSMTQDRYLGRRAVSSEAADTLDRAHRQTMRDAPGAISGP</sequence>
<dbReference type="SUPFAM" id="SSF56349">
    <property type="entry name" value="DNA breaking-rejoining enzymes"/>
    <property type="match status" value="1"/>
</dbReference>
<accession>A0ABW4F0K5</accession>
<dbReference type="Gene3D" id="1.10.443.10">
    <property type="entry name" value="Intergrase catalytic core"/>
    <property type="match status" value="1"/>
</dbReference>